<evidence type="ECO:0000313" key="1">
    <source>
        <dbReference type="EMBL" id="GGP22545.1"/>
    </source>
</evidence>
<dbReference type="InterPro" id="IPR014450">
    <property type="entry name" value="UCP008210"/>
</dbReference>
<organism evidence="1 2">
    <name type="scientific">Thermocladium modestius</name>
    <dbReference type="NCBI Taxonomy" id="62609"/>
    <lineage>
        <taxon>Archaea</taxon>
        <taxon>Thermoproteota</taxon>
        <taxon>Thermoprotei</taxon>
        <taxon>Thermoproteales</taxon>
        <taxon>Thermoproteaceae</taxon>
        <taxon>Thermocladium</taxon>
    </lineage>
</organism>
<protein>
    <recommendedName>
        <fullName evidence="3">DUF2153 domain-containing protein</fullName>
    </recommendedName>
</protein>
<sequence length="157" mass="18306">MESEETVEGQIKNHIRGLMNRLEGWVYGQKKLLDDLDKYGEYAASQDRFALLLSAQAMLFYIERTVKDFESWLSNPLITSVMTTDMLKELEEKLRQIAVSFIKVDVDHTGEYMELLKKMDVDNAVPELLRLYFEQKGNAQGAPQQQQAERREIPRFL</sequence>
<dbReference type="OrthoDB" id="26708at2157"/>
<accession>A0A830GXJ8</accession>
<proteinExistence type="predicted"/>
<name>A0A830GXJ8_9CREN</name>
<dbReference type="Proteomes" id="UP000610960">
    <property type="component" value="Unassembled WGS sequence"/>
</dbReference>
<dbReference type="AlphaFoldDB" id="A0A830GXJ8"/>
<gene>
    <name evidence="1" type="ORF">GCM10007981_19040</name>
</gene>
<reference evidence="1" key="2">
    <citation type="submission" date="2020-09" db="EMBL/GenBank/DDBJ databases">
        <authorList>
            <person name="Sun Q."/>
            <person name="Ohkuma M."/>
        </authorList>
    </citation>
    <scope>NUCLEOTIDE SEQUENCE</scope>
    <source>
        <strain evidence="1">JCM 10088</strain>
    </source>
</reference>
<dbReference type="EMBL" id="BMNL01000004">
    <property type="protein sequence ID" value="GGP22545.1"/>
    <property type="molecule type" value="Genomic_DNA"/>
</dbReference>
<keyword evidence="2" id="KW-1185">Reference proteome</keyword>
<dbReference type="Pfam" id="PF09921">
    <property type="entry name" value="DUF2153"/>
    <property type="match status" value="1"/>
</dbReference>
<evidence type="ECO:0008006" key="3">
    <source>
        <dbReference type="Google" id="ProtNLM"/>
    </source>
</evidence>
<dbReference type="RefSeq" id="WP_188597157.1">
    <property type="nucleotide sequence ID" value="NZ_BMNL01000004.1"/>
</dbReference>
<comment type="caution">
    <text evidence="1">The sequence shown here is derived from an EMBL/GenBank/DDBJ whole genome shotgun (WGS) entry which is preliminary data.</text>
</comment>
<reference evidence="1" key="1">
    <citation type="journal article" date="2014" name="Int. J. Syst. Evol. Microbiol.">
        <title>Complete genome sequence of Corynebacterium casei LMG S-19264T (=DSM 44701T), isolated from a smear-ripened cheese.</title>
        <authorList>
            <consortium name="US DOE Joint Genome Institute (JGI-PGF)"/>
            <person name="Walter F."/>
            <person name="Albersmeier A."/>
            <person name="Kalinowski J."/>
            <person name="Ruckert C."/>
        </authorList>
    </citation>
    <scope>NUCLEOTIDE SEQUENCE</scope>
    <source>
        <strain evidence="1">JCM 10088</strain>
    </source>
</reference>
<evidence type="ECO:0000313" key="2">
    <source>
        <dbReference type="Proteomes" id="UP000610960"/>
    </source>
</evidence>